<keyword evidence="1" id="KW-0732">Signal</keyword>
<accession>R4WMW8</accession>
<feature type="chain" id="PRO_5004372476" evidence="1">
    <location>
        <begin position="24"/>
        <end position="214"/>
    </location>
</feature>
<dbReference type="AlphaFoldDB" id="R4WMW8"/>
<organism evidence="2">
    <name type="scientific">Riptortus pedestris</name>
    <name type="common">Bean bug</name>
    <dbReference type="NCBI Taxonomy" id="329032"/>
    <lineage>
        <taxon>Eukaryota</taxon>
        <taxon>Metazoa</taxon>
        <taxon>Ecdysozoa</taxon>
        <taxon>Arthropoda</taxon>
        <taxon>Hexapoda</taxon>
        <taxon>Insecta</taxon>
        <taxon>Pterygota</taxon>
        <taxon>Neoptera</taxon>
        <taxon>Paraneoptera</taxon>
        <taxon>Hemiptera</taxon>
        <taxon>Heteroptera</taxon>
        <taxon>Panheteroptera</taxon>
        <taxon>Pentatomomorpha</taxon>
        <taxon>Coreoidea</taxon>
        <taxon>Alydidae</taxon>
        <taxon>Riptortus</taxon>
    </lineage>
</organism>
<sequence length="214" mass="23291">MELMMQTVKAILLVVSLAGVAMGKPALHDINGICDKISDYFNIITELAPIYATFDQGSGEDGEPLPPVTVELEPAAHRLSSCYVTSGTSRKTIKLSFNENLKLNMSEQNIRLEGCEISLHFSVGPETEKGISAKPALVEVSSLGKATLEDGTDFTDEAESLVRPLLFDAFNSFVKEHFTLSLNADFNRSTEALVALQFLFKEVLQGLPPSNPPQ</sequence>
<evidence type="ECO:0000256" key="1">
    <source>
        <dbReference type="SAM" id="SignalP"/>
    </source>
</evidence>
<proteinExistence type="evidence at transcript level"/>
<name>R4WMW8_RIPPE</name>
<protein>
    <submittedName>
        <fullName evidence="2">Uncharacterized protein</fullName>
    </submittedName>
</protein>
<evidence type="ECO:0000313" key="2">
    <source>
        <dbReference type="EMBL" id="BAN20186.1"/>
    </source>
</evidence>
<reference evidence="2" key="1">
    <citation type="journal article" date="2013" name="PLoS ONE">
        <title>Gene expression in gut symbiotic organ of stinkbug affected by extracellular bacterial symbiont.</title>
        <authorList>
            <person name="Futahashi R."/>
            <person name="Tanaka K."/>
            <person name="Tanahashi M."/>
            <person name="Nikoh N."/>
            <person name="Kikuchi Y."/>
            <person name="Lee B.L."/>
            <person name="Fukatsu T."/>
        </authorList>
    </citation>
    <scope>NUCLEOTIDE SEQUENCE</scope>
    <source>
        <tissue evidence="2">Midgut</tissue>
    </source>
</reference>
<feature type="signal peptide" evidence="1">
    <location>
        <begin position="1"/>
        <end position="23"/>
    </location>
</feature>
<dbReference type="EMBL" id="AK416971">
    <property type="protein sequence ID" value="BAN20186.1"/>
    <property type="molecule type" value="mRNA"/>
</dbReference>